<protein>
    <recommendedName>
        <fullName evidence="4">Sfi1 spindle body domain-containing protein</fullName>
    </recommendedName>
</protein>
<dbReference type="Proteomes" id="UP000268162">
    <property type="component" value="Unassembled WGS sequence"/>
</dbReference>
<reference evidence="3" key="1">
    <citation type="journal article" date="2018" name="Nat. Microbiol.">
        <title>Leveraging single-cell genomics to expand the fungal tree of life.</title>
        <authorList>
            <person name="Ahrendt S.R."/>
            <person name="Quandt C.A."/>
            <person name="Ciobanu D."/>
            <person name="Clum A."/>
            <person name="Salamov A."/>
            <person name="Andreopoulos B."/>
            <person name="Cheng J.F."/>
            <person name="Woyke T."/>
            <person name="Pelin A."/>
            <person name="Henrissat B."/>
            <person name="Reynolds N.K."/>
            <person name="Benny G.L."/>
            <person name="Smith M.E."/>
            <person name="James T.Y."/>
            <person name="Grigoriev I.V."/>
        </authorList>
    </citation>
    <scope>NUCLEOTIDE SEQUENCE [LARGE SCALE GENOMIC DNA]</scope>
    <source>
        <strain evidence="3">RSA 468</strain>
    </source>
</reference>
<keyword evidence="3" id="KW-1185">Reference proteome</keyword>
<evidence type="ECO:0000313" key="3">
    <source>
        <dbReference type="Proteomes" id="UP000268162"/>
    </source>
</evidence>
<dbReference type="EMBL" id="ML002771">
    <property type="protein sequence ID" value="RKP35854.1"/>
    <property type="molecule type" value="Genomic_DNA"/>
</dbReference>
<evidence type="ECO:0008006" key="4">
    <source>
        <dbReference type="Google" id="ProtNLM"/>
    </source>
</evidence>
<proteinExistence type="predicted"/>
<gene>
    <name evidence="2" type="ORF">BJ085DRAFT_28089</name>
</gene>
<organism evidence="2 3">
    <name type="scientific">Dimargaris cristalligena</name>
    <dbReference type="NCBI Taxonomy" id="215637"/>
    <lineage>
        <taxon>Eukaryota</taxon>
        <taxon>Fungi</taxon>
        <taxon>Fungi incertae sedis</taxon>
        <taxon>Zoopagomycota</taxon>
        <taxon>Kickxellomycotina</taxon>
        <taxon>Dimargaritomycetes</taxon>
        <taxon>Dimargaritales</taxon>
        <taxon>Dimargaritaceae</taxon>
        <taxon>Dimargaris</taxon>
    </lineage>
</organism>
<sequence>MRWALRTMRQKIDYPPVSKNGIVYQTPSCELLELDEPLAEAHYETALKRHCLARWSEQLCAHRSAIALVDQHEMSLKSTTLQHHLDRLADQYYKRKVLDRLYASVKDQIQLSSYQVYLDRRILQRAYRLWEFGCASRLYDRDCRFQVLALWRQQLGAVQATRIYNQLAETHQKTAIFHHMHARVNLNHYQRQRAITSKHDVLERWQSATQVVQYKTGIAGSLNEKGRDSIARKFLIQWAHASEAYQRESQVAQRLVPACPSLIGGGLVCNLSAQKWVQVAGSASRLRRLSKLQARAEQINQRKLLTNTMACFHQTKTGFDRSMVLVDNFKVGRIEERRSSAFHAWRKSAVAVTRAFNTIATSVDRHQKTTTWNRWGRTLMIHKADAFGQRSKRSGTAGCRSDTWGHSIASGK</sequence>
<evidence type="ECO:0000256" key="1">
    <source>
        <dbReference type="SAM" id="MobiDB-lite"/>
    </source>
</evidence>
<feature type="region of interest" description="Disordered" evidence="1">
    <location>
        <begin position="391"/>
        <end position="412"/>
    </location>
</feature>
<evidence type="ECO:0000313" key="2">
    <source>
        <dbReference type="EMBL" id="RKP35854.1"/>
    </source>
</evidence>
<name>A0A4P9ZQT5_9FUNG</name>
<dbReference type="AlphaFoldDB" id="A0A4P9ZQT5"/>
<accession>A0A4P9ZQT5</accession>